<dbReference type="EMBL" id="CP003051">
    <property type="protein sequence ID" value="AGA90608.1"/>
    <property type="molecule type" value="Genomic_DNA"/>
</dbReference>
<dbReference type="Proteomes" id="UP000010816">
    <property type="component" value="Chromosome"/>
</dbReference>
<feature type="domain" description="Hemerythrin-like" evidence="1">
    <location>
        <begin position="5"/>
        <end position="137"/>
    </location>
</feature>
<accession>L0GV34</accession>
<dbReference type="STRING" id="765912.Thimo_1840"/>
<dbReference type="KEGG" id="tmb:Thimo_1840"/>
<gene>
    <name evidence="2" type="ORF">Thimo_1840</name>
</gene>
<dbReference type="Gene3D" id="1.20.120.520">
    <property type="entry name" value="nmb1532 protein domain like"/>
    <property type="match status" value="1"/>
</dbReference>
<dbReference type="Pfam" id="PF01814">
    <property type="entry name" value="Hemerythrin"/>
    <property type="match status" value="1"/>
</dbReference>
<sequence length="187" mass="21798">MNPLIQRLNLEHKRLARLLDLLQRLVDRFGEGNEPDFELLCEMLEYMEFYADQVHHKTEDLIFERLLALDVEKRDVLDTLMHQHRQISQINRRFRRSLEGIVNEEVLRREEVEIQGRELIAALRQHMDLEEREAFPVALDCLADADWAAIEDAAPDASDPVFVVPDTARFLNLYRELGHQADPSAGA</sequence>
<keyword evidence="3" id="KW-1185">Reference proteome</keyword>
<evidence type="ECO:0000259" key="1">
    <source>
        <dbReference type="Pfam" id="PF01814"/>
    </source>
</evidence>
<dbReference type="InterPro" id="IPR012312">
    <property type="entry name" value="Hemerythrin-like"/>
</dbReference>
<evidence type="ECO:0000313" key="2">
    <source>
        <dbReference type="EMBL" id="AGA90608.1"/>
    </source>
</evidence>
<organism evidence="2 3">
    <name type="scientific">Thioflavicoccus mobilis 8321</name>
    <dbReference type="NCBI Taxonomy" id="765912"/>
    <lineage>
        <taxon>Bacteria</taxon>
        <taxon>Pseudomonadati</taxon>
        <taxon>Pseudomonadota</taxon>
        <taxon>Gammaproteobacteria</taxon>
        <taxon>Chromatiales</taxon>
        <taxon>Chromatiaceae</taxon>
        <taxon>Thioflavicoccus</taxon>
    </lineage>
</organism>
<dbReference type="RefSeq" id="WP_015280749.1">
    <property type="nucleotide sequence ID" value="NC_019940.1"/>
</dbReference>
<dbReference type="PANTHER" id="PTHR39966">
    <property type="entry name" value="BLL2471 PROTEIN-RELATED"/>
    <property type="match status" value="1"/>
</dbReference>
<dbReference type="OrthoDB" id="7349010at2"/>
<dbReference type="GO" id="GO:0005886">
    <property type="term" value="C:plasma membrane"/>
    <property type="evidence" value="ECO:0007669"/>
    <property type="project" value="TreeGrafter"/>
</dbReference>
<dbReference type="CDD" id="cd12108">
    <property type="entry name" value="Hr-like"/>
    <property type="match status" value="1"/>
</dbReference>
<dbReference type="eggNOG" id="COG3945">
    <property type="taxonomic scope" value="Bacteria"/>
</dbReference>
<proteinExistence type="predicted"/>
<dbReference type="PANTHER" id="PTHR39966:SF1">
    <property type="entry name" value="HEMERYTHRIN-LIKE DOMAIN-CONTAINING PROTEIN"/>
    <property type="match status" value="1"/>
</dbReference>
<protein>
    <recommendedName>
        <fullName evidence="1">Hemerythrin-like domain-containing protein</fullName>
    </recommendedName>
</protein>
<evidence type="ECO:0000313" key="3">
    <source>
        <dbReference type="Proteomes" id="UP000010816"/>
    </source>
</evidence>
<reference evidence="2 3" key="1">
    <citation type="submission" date="2011-09" db="EMBL/GenBank/DDBJ databases">
        <title>Complete sequence of chromosome of Thioflavicoccus mobilis 8321.</title>
        <authorList>
            <consortium name="US DOE Joint Genome Institute"/>
            <person name="Lucas S."/>
            <person name="Han J."/>
            <person name="Lapidus A."/>
            <person name="Cheng J.-F."/>
            <person name="Goodwin L."/>
            <person name="Pitluck S."/>
            <person name="Peters L."/>
            <person name="Ovchinnikova G."/>
            <person name="Lu M."/>
            <person name="Detter J.C."/>
            <person name="Han C."/>
            <person name="Tapia R."/>
            <person name="Land M."/>
            <person name="Hauser L."/>
            <person name="Kyrpides N."/>
            <person name="Ivanova N."/>
            <person name="Pagani I."/>
            <person name="Vogl K."/>
            <person name="Liu Z."/>
            <person name="Imhoff J."/>
            <person name="Thiel V."/>
            <person name="Frigaard N.-U."/>
            <person name="Bryant D."/>
            <person name="Woyke T."/>
        </authorList>
    </citation>
    <scope>NUCLEOTIDE SEQUENCE [LARGE SCALE GENOMIC DNA]</scope>
    <source>
        <strain evidence="2 3">8321</strain>
    </source>
</reference>
<dbReference type="AlphaFoldDB" id="L0GV34"/>
<name>L0GV34_9GAMM</name>
<dbReference type="HOGENOM" id="CLU_095978_1_1_6"/>